<feature type="transmembrane region" description="Helical" evidence="2">
    <location>
        <begin position="34"/>
        <end position="53"/>
    </location>
</feature>
<sequence length="511" mass="58280">MIEYLIKSTLCLLVLFVFYKLALEGEHMHKFKRFYLLGSLVLSLVLPIIGFTYHTGAVTAEADTGSQVVKSGSLVAENLVETTQFSDLMPYLIGIIYLAGLIFFGIRFFRNLREIFLRVKLNKQIRMPHYTNVLLKERLSPHSFLKYIFLNKTSYERREIEQEVLKHEEAHVRQRHSLDILIIEGLQVIFWFNPLYILYKSAMQMNHEFLADKAVVESSGHTLDYSKLLFNYSAGRHQGLTSSFNHSLIKKRILMISKPFSKKRLATRLSLLLPVLAVCILLFNNGITAKPLDNTPVTAGIHVDQQEPKELTIKIAGEQIWVNQEKVALEDFSRAINRATKGMTEEELRELKLNFNVQLKEGEEGRSFLQKFNREFLETRLSKVLGQDLFPPAPPAPPIPEEANVPAPPAPPAPAPKVKDVPRASEVKVTRRIEVIKESEENGAKEMTVVKMGENEDGASFKSIGDANFYFNGEKVSRQEAERLMKGKKDIRIEVKKIDDKKAEVQIHSDD</sequence>
<dbReference type="RefSeq" id="WP_380745216.1">
    <property type="nucleotide sequence ID" value="NZ_JBHTLI010000001.1"/>
</dbReference>
<evidence type="ECO:0000256" key="2">
    <source>
        <dbReference type="SAM" id="Phobius"/>
    </source>
</evidence>
<organism evidence="4 5">
    <name type="scientific">Salegentibacter chungangensis</name>
    <dbReference type="NCBI Taxonomy" id="1335724"/>
    <lineage>
        <taxon>Bacteria</taxon>
        <taxon>Pseudomonadati</taxon>
        <taxon>Bacteroidota</taxon>
        <taxon>Flavobacteriia</taxon>
        <taxon>Flavobacteriales</taxon>
        <taxon>Flavobacteriaceae</taxon>
        <taxon>Salegentibacter</taxon>
    </lineage>
</organism>
<comment type="caution">
    <text evidence="4">The sequence shown here is derived from an EMBL/GenBank/DDBJ whole genome shotgun (WGS) entry which is preliminary data.</text>
</comment>
<name>A0ABW3NT79_9FLAO</name>
<dbReference type="Pfam" id="PF05569">
    <property type="entry name" value="Peptidase_M56"/>
    <property type="match status" value="1"/>
</dbReference>
<feature type="transmembrane region" description="Helical" evidence="2">
    <location>
        <begin position="88"/>
        <end position="109"/>
    </location>
</feature>
<dbReference type="PANTHER" id="PTHR34978">
    <property type="entry name" value="POSSIBLE SENSOR-TRANSDUCER PROTEIN BLAR"/>
    <property type="match status" value="1"/>
</dbReference>
<accession>A0ABW3NT79</accession>
<dbReference type="InterPro" id="IPR008756">
    <property type="entry name" value="Peptidase_M56"/>
</dbReference>
<dbReference type="CDD" id="cd07341">
    <property type="entry name" value="M56_BlaR1_MecR1_like"/>
    <property type="match status" value="1"/>
</dbReference>
<keyword evidence="2" id="KW-0812">Transmembrane</keyword>
<keyword evidence="2" id="KW-1133">Transmembrane helix</keyword>
<proteinExistence type="predicted"/>
<feature type="domain" description="Peptidase M56" evidence="3">
    <location>
        <begin position="153"/>
        <end position="256"/>
    </location>
</feature>
<dbReference type="Proteomes" id="UP001597131">
    <property type="component" value="Unassembled WGS sequence"/>
</dbReference>
<dbReference type="PANTHER" id="PTHR34978:SF3">
    <property type="entry name" value="SLR0241 PROTEIN"/>
    <property type="match status" value="1"/>
</dbReference>
<reference evidence="5" key="1">
    <citation type="journal article" date="2019" name="Int. J. Syst. Evol. Microbiol.">
        <title>The Global Catalogue of Microorganisms (GCM) 10K type strain sequencing project: providing services to taxonomists for standard genome sequencing and annotation.</title>
        <authorList>
            <consortium name="The Broad Institute Genomics Platform"/>
            <consortium name="The Broad Institute Genome Sequencing Center for Infectious Disease"/>
            <person name="Wu L."/>
            <person name="Ma J."/>
        </authorList>
    </citation>
    <scope>NUCLEOTIDE SEQUENCE [LARGE SCALE GENOMIC DNA]</scope>
    <source>
        <strain evidence="5">CCUG 64793</strain>
    </source>
</reference>
<protein>
    <submittedName>
        <fullName evidence="4">M56 family metallopeptidase</fullName>
    </submittedName>
</protein>
<keyword evidence="5" id="KW-1185">Reference proteome</keyword>
<dbReference type="EMBL" id="JBHTLI010000001">
    <property type="protein sequence ID" value="MFD1096022.1"/>
    <property type="molecule type" value="Genomic_DNA"/>
</dbReference>
<evidence type="ECO:0000256" key="1">
    <source>
        <dbReference type="SAM" id="MobiDB-lite"/>
    </source>
</evidence>
<feature type="transmembrane region" description="Helical" evidence="2">
    <location>
        <begin position="6"/>
        <end position="22"/>
    </location>
</feature>
<evidence type="ECO:0000313" key="4">
    <source>
        <dbReference type="EMBL" id="MFD1096022.1"/>
    </source>
</evidence>
<evidence type="ECO:0000313" key="5">
    <source>
        <dbReference type="Proteomes" id="UP001597131"/>
    </source>
</evidence>
<feature type="region of interest" description="Disordered" evidence="1">
    <location>
        <begin position="388"/>
        <end position="423"/>
    </location>
</feature>
<feature type="compositionally biased region" description="Pro residues" evidence="1">
    <location>
        <begin position="391"/>
        <end position="415"/>
    </location>
</feature>
<keyword evidence="2" id="KW-0472">Membrane</keyword>
<evidence type="ECO:0000259" key="3">
    <source>
        <dbReference type="Pfam" id="PF05569"/>
    </source>
</evidence>
<dbReference type="InterPro" id="IPR052173">
    <property type="entry name" value="Beta-lactam_resp_regulator"/>
</dbReference>
<feature type="transmembrane region" description="Helical" evidence="2">
    <location>
        <begin position="265"/>
        <end position="283"/>
    </location>
</feature>
<gene>
    <name evidence="4" type="ORF">ACFQ3Q_09710</name>
</gene>